<protein>
    <recommendedName>
        <fullName evidence="1">Nucleoside phosphorylase domain-containing protein</fullName>
    </recommendedName>
</protein>
<feature type="domain" description="Nucleoside phosphorylase" evidence="1">
    <location>
        <begin position="32"/>
        <end position="251"/>
    </location>
</feature>
<dbReference type="EMBL" id="JAEPRB010000095">
    <property type="protein sequence ID" value="KAG2221966.1"/>
    <property type="molecule type" value="Genomic_DNA"/>
</dbReference>
<evidence type="ECO:0000313" key="2">
    <source>
        <dbReference type="EMBL" id="KAG2221966.1"/>
    </source>
</evidence>
<dbReference type="AlphaFoldDB" id="A0A8H7S3E4"/>
<dbReference type="OrthoDB" id="416752at2759"/>
<dbReference type="SUPFAM" id="SSF53167">
    <property type="entry name" value="Purine and uridine phosphorylases"/>
    <property type="match status" value="1"/>
</dbReference>
<comment type="caution">
    <text evidence="2">The sequence shown here is derived from an EMBL/GenBank/DDBJ whole genome shotgun (WGS) entry which is preliminary data.</text>
</comment>
<gene>
    <name evidence="2" type="ORF">INT45_010490</name>
</gene>
<dbReference type="InterPro" id="IPR000845">
    <property type="entry name" value="Nucleoside_phosphorylase_d"/>
</dbReference>
<name>A0A8H7S3E4_9FUNG</name>
<keyword evidence="3" id="KW-1185">Reference proteome</keyword>
<accession>A0A8H7S3E4</accession>
<proteinExistence type="predicted"/>
<organism evidence="2 3">
    <name type="scientific">Circinella minor</name>
    <dbReference type="NCBI Taxonomy" id="1195481"/>
    <lineage>
        <taxon>Eukaryota</taxon>
        <taxon>Fungi</taxon>
        <taxon>Fungi incertae sedis</taxon>
        <taxon>Mucoromycota</taxon>
        <taxon>Mucoromycotina</taxon>
        <taxon>Mucoromycetes</taxon>
        <taxon>Mucorales</taxon>
        <taxon>Lichtheimiaceae</taxon>
        <taxon>Circinella</taxon>
    </lineage>
</organism>
<dbReference type="Pfam" id="PF01048">
    <property type="entry name" value="PNP_UDP_1"/>
    <property type="match status" value="1"/>
</dbReference>
<evidence type="ECO:0000313" key="3">
    <source>
        <dbReference type="Proteomes" id="UP000646827"/>
    </source>
</evidence>
<dbReference type="CDD" id="cd17769">
    <property type="entry name" value="NP_TgUP-like"/>
    <property type="match status" value="1"/>
</dbReference>
<sequence>MKETLANANFPQDSEGRVYHISVKQGEVANRILTVGDHVRARAIAKWLDSEEEAGHPTFIHTSQRGFLTITGRYKGVPVSIIAIGMGNPMMDFLIRETRAIVSGTMAIIRFGSCGSWTDRAKLGSVIVPRGGFCIRRNLDYFSENPIYPELAKTPYLISGNFAADEDMTSRLANNLNSTLGPLEEETKGAIGPVVTGGLNCDGCSFYSSQGRIDPSFWDDNKNLIEDVRKVHPDVDCSEMETSMLFHLAKCSVKQKIKAAGCMQVFADRVGNGFIRPEIVALLEPAVGKAVLDTLISTKVEDEMDSVGTVWESVKKPSPV</sequence>
<dbReference type="Gene3D" id="3.40.50.1580">
    <property type="entry name" value="Nucleoside phosphorylase domain"/>
    <property type="match status" value="1"/>
</dbReference>
<dbReference type="PANTHER" id="PTHR43691">
    <property type="entry name" value="URIDINE PHOSPHORYLASE"/>
    <property type="match status" value="1"/>
</dbReference>
<dbReference type="GO" id="GO:0006218">
    <property type="term" value="P:uridine catabolic process"/>
    <property type="evidence" value="ECO:0007669"/>
    <property type="project" value="TreeGrafter"/>
</dbReference>
<evidence type="ECO:0000259" key="1">
    <source>
        <dbReference type="Pfam" id="PF01048"/>
    </source>
</evidence>
<dbReference type="Proteomes" id="UP000646827">
    <property type="component" value="Unassembled WGS sequence"/>
</dbReference>
<dbReference type="GO" id="GO:0005829">
    <property type="term" value="C:cytosol"/>
    <property type="evidence" value="ECO:0007669"/>
    <property type="project" value="TreeGrafter"/>
</dbReference>
<dbReference type="GO" id="GO:0004850">
    <property type="term" value="F:uridine phosphorylase activity"/>
    <property type="evidence" value="ECO:0007669"/>
    <property type="project" value="TreeGrafter"/>
</dbReference>
<dbReference type="InterPro" id="IPR035994">
    <property type="entry name" value="Nucleoside_phosphorylase_sf"/>
</dbReference>
<reference evidence="2 3" key="1">
    <citation type="submission" date="2020-12" db="EMBL/GenBank/DDBJ databases">
        <title>Metabolic potential, ecology and presence of endohyphal bacteria is reflected in genomic diversity of Mucoromycotina.</title>
        <authorList>
            <person name="Muszewska A."/>
            <person name="Okrasinska A."/>
            <person name="Steczkiewicz K."/>
            <person name="Drgas O."/>
            <person name="Orlowska M."/>
            <person name="Perlinska-Lenart U."/>
            <person name="Aleksandrzak-Piekarczyk T."/>
            <person name="Szatraj K."/>
            <person name="Zielenkiewicz U."/>
            <person name="Pilsyk S."/>
            <person name="Malc E."/>
            <person name="Mieczkowski P."/>
            <person name="Kruszewska J.S."/>
            <person name="Biernat P."/>
            <person name="Pawlowska J."/>
        </authorList>
    </citation>
    <scope>NUCLEOTIDE SEQUENCE [LARGE SCALE GENOMIC DNA]</scope>
    <source>
        <strain evidence="2 3">CBS 142.35</strain>
    </source>
</reference>
<dbReference type="PANTHER" id="PTHR43691:SF14">
    <property type="entry name" value="URIDINE PHOSPHORYLASE"/>
    <property type="match status" value="1"/>
</dbReference>